<evidence type="ECO:0000259" key="2">
    <source>
        <dbReference type="Pfam" id="PF00689"/>
    </source>
</evidence>
<evidence type="ECO:0000313" key="3">
    <source>
        <dbReference type="EMBL" id="MBB6004396.1"/>
    </source>
</evidence>
<feature type="transmembrane region" description="Helical" evidence="1">
    <location>
        <begin position="59"/>
        <end position="78"/>
    </location>
</feature>
<comment type="caution">
    <text evidence="3">The sequence shown here is derived from an EMBL/GenBank/DDBJ whole genome shotgun (WGS) entry which is preliminary data.</text>
</comment>
<evidence type="ECO:0000256" key="1">
    <source>
        <dbReference type="SAM" id="Phobius"/>
    </source>
</evidence>
<dbReference type="Gene3D" id="1.20.1110.10">
    <property type="entry name" value="Calcium-transporting ATPase, transmembrane domain"/>
    <property type="match status" value="1"/>
</dbReference>
<evidence type="ECO:0000313" key="4">
    <source>
        <dbReference type="Proteomes" id="UP000524404"/>
    </source>
</evidence>
<name>A0A841ENB4_9BACT</name>
<accession>A0A841ENB4</accession>
<gene>
    <name evidence="3" type="ORF">HNP25_003059</name>
</gene>
<dbReference type="SUPFAM" id="SSF81665">
    <property type="entry name" value="Calcium ATPase, transmembrane domain M"/>
    <property type="match status" value="1"/>
</dbReference>
<dbReference type="InterPro" id="IPR023298">
    <property type="entry name" value="ATPase_P-typ_TM_dom_sf"/>
</dbReference>
<feature type="transmembrane region" description="Helical" evidence="1">
    <location>
        <begin position="93"/>
        <end position="114"/>
    </location>
</feature>
<keyword evidence="1" id="KW-0472">Membrane</keyword>
<proteinExistence type="predicted"/>
<feature type="domain" description="Cation-transporting P-type ATPase C-terminal" evidence="2">
    <location>
        <begin position="2"/>
        <end position="114"/>
    </location>
</feature>
<dbReference type="EMBL" id="JACHKT010000023">
    <property type="protein sequence ID" value="MBB6004396.1"/>
    <property type="molecule type" value="Genomic_DNA"/>
</dbReference>
<sequence>MTLAVIIAVLYCRAYITTDSQVLNNVAFLTLAFAQLFHVFNMSSVHSRFLVNDITKNKFIWYALLICTALIAMVYVIPQMRLVLDLAWMPTKIWTVAIVASLLPLVTIQLYKLFRL</sequence>
<dbReference type="Pfam" id="PF00689">
    <property type="entry name" value="Cation_ATPase_C"/>
    <property type="match status" value="1"/>
</dbReference>
<dbReference type="AlphaFoldDB" id="A0A841ENB4"/>
<keyword evidence="1" id="KW-0812">Transmembrane</keyword>
<reference evidence="3 4" key="1">
    <citation type="submission" date="2020-08" db="EMBL/GenBank/DDBJ databases">
        <title>Functional genomics of gut bacteria from endangered species of beetles.</title>
        <authorList>
            <person name="Carlos-Shanley C."/>
        </authorList>
    </citation>
    <scope>NUCLEOTIDE SEQUENCE [LARGE SCALE GENOMIC DNA]</scope>
    <source>
        <strain evidence="3 4">S00070</strain>
    </source>
</reference>
<keyword evidence="4" id="KW-1185">Reference proteome</keyword>
<dbReference type="InterPro" id="IPR006068">
    <property type="entry name" value="ATPase_P-typ_cation-transptr_C"/>
</dbReference>
<feature type="transmembrane region" description="Helical" evidence="1">
    <location>
        <begin position="24"/>
        <end position="47"/>
    </location>
</feature>
<keyword evidence="1" id="KW-1133">Transmembrane helix</keyword>
<organism evidence="3 4">
    <name type="scientific">Arcicella rosea</name>
    <dbReference type="NCBI Taxonomy" id="502909"/>
    <lineage>
        <taxon>Bacteria</taxon>
        <taxon>Pseudomonadati</taxon>
        <taxon>Bacteroidota</taxon>
        <taxon>Cytophagia</taxon>
        <taxon>Cytophagales</taxon>
        <taxon>Flectobacillaceae</taxon>
        <taxon>Arcicella</taxon>
    </lineage>
</organism>
<dbReference type="Proteomes" id="UP000524404">
    <property type="component" value="Unassembled WGS sequence"/>
</dbReference>
<protein>
    <submittedName>
        <fullName evidence="3">Magnesium-transporting ATPase (P-type)</fullName>
    </submittedName>
</protein>